<dbReference type="RefSeq" id="WP_144875135.1">
    <property type="nucleotide sequence ID" value="NZ_LR214166.1"/>
</dbReference>
<evidence type="ECO:0000313" key="2">
    <source>
        <dbReference type="Proteomes" id="UP000320055"/>
    </source>
</evidence>
<sequence length="180" mass="21043">MSKHLFFMALLPPLAIQKEANQIKHHFAEVYNSKAALKSPPHITLQPPFYWEITRLGELKKVLEELAQHQAFILIILDGFAAFKPRVIYINVLKTPELLSLQKELMLQLESSLNIVHKVAKHRPFTPHITVGFKDLTKANFYQAWEEFKERPFDSQFNASKLTLFQHNGKKWEIDPEFCF</sequence>
<dbReference type="OrthoDB" id="1524661at2"/>
<dbReference type="InterPro" id="IPR009097">
    <property type="entry name" value="Cyclic_Pdiesterase"/>
</dbReference>
<accession>A0A563VY11</accession>
<protein>
    <submittedName>
        <fullName evidence="1">Phosphoesterase HXTX</fullName>
    </submittedName>
</protein>
<dbReference type="AlphaFoldDB" id="A0A563VY11"/>
<evidence type="ECO:0000313" key="1">
    <source>
        <dbReference type="EMBL" id="VEP16300.1"/>
    </source>
</evidence>
<organism evidence="1 2">
    <name type="scientific">Hyella patelloides LEGE 07179</name>
    <dbReference type="NCBI Taxonomy" id="945734"/>
    <lineage>
        <taxon>Bacteria</taxon>
        <taxon>Bacillati</taxon>
        <taxon>Cyanobacteriota</taxon>
        <taxon>Cyanophyceae</taxon>
        <taxon>Pleurocapsales</taxon>
        <taxon>Hyellaceae</taxon>
        <taxon>Hyella</taxon>
    </lineage>
</organism>
<dbReference type="SUPFAM" id="SSF55144">
    <property type="entry name" value="LigT-like"/>
    <property type="match status" value="1"/>
</dbReference>
<reference evidence="1 2" key="1">
    <citation type="submission" date="2019-01" db="EMBL/GenBank/DDBJ databases">
        <authorList>
            <person name="Brito A."/>
        </authorList>
    </citation>
    <scope>NUCLEOTIDE SEQUENCE [LARGE SCALE GENOMIC DNA]</scope>
    <source>
        <strain evidence="1">1</strain>
    </source>
</reference>
<proteinExistence type="predicted"/>
<dbReference type="Gene3D" id="3.90.1140.10">
    <property type="entry name" value="Cyclic phosphodiesterase"/>
    <property type="match status" value="1"/>
</dbReference>
<keyword evidence="2" id="KW-1185">Reference proteome</keyword>
<gene>
    <name evidence="1" type="ORF">H1P_4310003</name>
</gene>
<dbReference type="InterPro" id="IPR050580">
    <property type="entry name" value="2H_phosphoesterase_YjcG-like"/>
</dbReference>
<name>A0A563VY11_9CYAN</name>
<dbReference type="PANTHER" id="PTHR40037">
    <property type="entry name" value="PHOSPHOESTERASE YJCG-RELATED"/>
    <property type="match status" value="1"/>
</dbReference>
<dbReference type="Proteomes" id="UP000320055">
    <property type="component" value="Unassembled WGS sequence"/>
</dbReference>
<dbReference type="EMBL" id="CAACVJ010000370">
    <property type="protein sequence ID" value="VEP16300.1"/>
    <property type="molecule type" value="Genomic_DNA"/>
</dbReference>
<dbReference type="PANTHER" id="PTHR40037:SF1">
    <property type="entry name" value="PHOSPHOESTERASE SAOUHSC_00951-RELATED"/>
    <property type="match status" value="1"/>
</dbReference>
<dbReference type="Pfam" id="PF13563">
    <property type="entry name" value="2_5_RNA_ligase2"/>
    <property type="match status" value="1"/>
</dbReference>